<comment type="function">
    <text evidence="6">Catalyzes the deamination of adenosine to inosine at the wobble position 34 of tRNA(Arg2).</text>
</comment>
<dbReference type="NCBIfam" id="NF008113">
    <property type="entry name" value="PRK10860.1"/>
    <property type="match status" value="1"/>
</dbReference>
<evidence type="ECO:0000259" key="7">
    <source>
        <dbReference type="PROSITE" id="PS51747"/>
    </source>
</evidence>
<dbReference type="SUPFAM" id="SSF53927">
    <property type="entry name" value="Cytidine deaminase-like"/>
    <property type="match status" value="1"/>
</dbReference>
<feature type="binding site" evidence="6">
    <location>
        <position position="110"/>
    </location>
    <ligand>
        <name>Zn(2+)</name>
        <dbReference type="ChEBI" id="CHEBI:29105"/>
        <note>catalytic</note>
    </ligand>
</feature>
<dbReference type="EMBL" id="CP029803">
    <property type="protein sequence ID" value="AWT59453.1"/>
    <property type="molecule type" value="Genomic_DNA"/>
</dbReference>
<keyword evidence="4 6" id="KW-0862">Zinc</keyword>
<dbReference type="InterPro" id="IPR016193">
    <property type="entry name" value="Cytidine_deaminase-like"/>
</dbReference>
<comment type="similarity">
    <text evidence="6">Belongs to the cytidine and deoxycytidylate deaminase family.</text>
</comment>
<evidence type="ECO:0000256" key="4">
    <source>
        <dbReference type="ARBA" id="ARBA00022833"/>
    </source>
</evidence>
<feature type="active site" description="Proton donor" evidence="6">
    <location>
        <position position="79"/>
    </location>
</feature>
<dbReference type="CDD" id="cd01285">
    <property type="entry name" value="nucleoside_deaminase"/>
    <property type="match status" value="1"/>
</dbReference>
<keyword evidence="2 6" id="KW-0479">Metal-binding</keyword>
<sequence length="176" mass="19690">MTKNYNKGLHNPTCPFGKFFPSELNRDDLYYMQLAYNEAIDAWNENNVPIGAVVALNGIVIASDHNQVDSMRDPTAHAEILAINKASQYFGDWRLIDSTLYVTKEPCPMCAGAAIMSRIRRVVFAISDPKMGCLGGATNLNSLPNSNHRVKISSGVLEKHCRVLIQSFFKKVRIRE</sequence>
<dbReference type="PANTHER" id="PTHR11079">
    <property type="entry name" value="CYTOSINE DEAMINASE FAMILY MEMBER"/>
    <property type="match status" value="1"/>
</dbReference>
<keyword evidence="3 6" id="KW-0378">Hydrolase</keyword>
<dbReference type="EC" id="3.5.4.33" evidence="6"/>
<accession>A0A2Z4ABP7</accession>
<dbReference type="KEGG" id="mtar:DF168_00643"/>
<dbReference type="Gene3D" id="3.40.140.10">
    <property type="entry name" value="Cytidine Deaminase, domain 2"/>
    <property type="match status" value="1"/>
</dbReference>
<comment type="subunit">
    <text evidence="6">Homodimer.</text>
</comment>
<dbReference type="AlphaFoldDB" id="A0A2Z4ABP7"/>
<feature type="binding site" evidence="6">
    <location>
        <position position="107"/>
    </location>
    <ligand>
        <name>Zn(2+)</name>
        <dbReference type="ChEBI" id="CHEBI:29105"/>
        <note>catalytic</note>
    </ligand>
</feature>
<name>A0A2Z4ABP7_9BACT</name>
<dbReference type="GO" id="GO:0002100">
    <property type="term" value="P:tRNA wobble adenosine to inosine editing"/>
    <property type="evidence" value="ECO:0007669"/>
    <property type="project" value="UniProtKB-UniRule"/>
</dbReference>
<evidence type="ECO:0000256" key="3">
    <source>
        <dbReference type="ARBA" id="ARBA00022801"/>
    </source>
</evidence>
<evidence type="ECO:0000256" key="2">
    <source>
        <dbReference type="ARBA" id="ARBA00022723"/>
    </source>
</evidence>
<comment type="catalytic activity">
    <reaction evidence="5 6">
        <text>adenosine(34) in tRNA + H2O + H(+) = inosine(34) in tRNA + NH4(+)</text>
        <dbReference type="Rhea" id="RHEA:43168"/>
        <dbReference type="Rhea" id="RHEA-COMP:10373"/>
        <dbReference type="Rhea" id="RHEA-COMP:10374"/>
        <dbReference type="ChEBI" id="CHEBI:15377"/>
        <dbReference type="ChEBI" id="CHEBI:15378"/>
        <dbReference type="ChEBI" id="CHEBI:28938"/>
        <dbReference type="ChEBI" id="CHEBI:74411"/>
        <dbReference type="ChEBI" id="CHEBI:82852"/>
        <dbReference type="EC" id="3.5.4.33"/>
    </reaction>
</comment>
<dbReference type="Pfam" id="PF14437">
    <property type="entry name" value="MafB19-deam"/>
    <property type="match status" value="1"/>
</dbReference>
<gene>
    <name evidence="6 8" type="primary">tadA</name>
    <name evidence="8" type="ORF">DF168_00643</name>
</gene>
<reference evidence="8 9" key="1">
    <citation type="submission" date="2018-06" db="EMBL/GenBank/DDBJ databases">
        <title>Draft Genome Sequence of a Novel Marine Bacterium Related to the Verrucomicrobia.</title>
        <authorList>
            <person name="Vosseberg J."/>
            <person name="Martijn J."/>
            <person name="Ettema T.J.G."/>
        </authorList>
    </citation>
    <scope>NUCLEOTIDE SEQUENCE [LARGE SCALE GENOMIC DNA]</scope>
    <source>
        <strain evidence="8">TARA_B100001123</strain>
    </source>
</reference>
<dbReference type="Proteomes" id="UP000247465">
    <property type="component" value="Chromosome"/>
</dbReference>
<dbReference type="InterPro" id="IPR002125">
    <property type="entry name" value="CMP_dCMP_dom"/>
</dbReference>
<keyword evidence="1 6" id="KW-0819">tRNA processing</keyword>
<evidence type="ECO:0000256" key="1">
    <source>
        <dbReference type="ARBA" id="ARBA00022694"/>
    </source>
</evidence>
<dbReference type="GO" id="GO:0052717">
    <property type="term" value="F:tRNA-specific adenosine-34 deaminase activity"/>
    <property type="evidence" value="ECO:0007669"/>
    <property type="project" value="UniProtKB-UniRule"/>
</dbReference>
<feature type="domain" description="CMP/dCMP-type deaminase" evidence="7">
    <location>
        <begin position="26"/>
        <end position="137"/>
    </location>
</feature>
<feature type="binding site" evidence="6">
    <location>
        <position position="77"/>
    </location>
    <ligand>
        <name>Zn(2+)</name>
        <dbReference type="ChEBI" id="CHEBI:29105"/>
        <note>catalytic</note>
    </ligand>
</feature>
<evidence type="ECO:0000256" key="5">
    <source>
        <dbReference type="ARBA" id="ARBA00048045"/>
    </source>
</evidence>
<dbReference type="PROSITE" id="PS51747">
    <property type="entry name" value="CYT_DCMP_DEAMINASES_2"/>
    <property type="match status" value="1"/>
</dbReference>
<proteinExistence type="inferred from homology"/>
<dbReference type="InterPro" id="IPR028883">
    <property type="entry name" value="tRNA_aden_deaminase"/>
</dbReference>
<dbReference type="InterPro" id="IPR058535">
    <property type="entry name" value="MafB19-deam"/>
</dbReference>
<evidence type="ECO:0000313" key="8">
    <source>
        <dbReference type="EMBL" id="AWT59453.1"/>
    </source>
</evidence>
<organism evidence="8 9">
    <name type="scientific">Candidatus Moanibacter tarae</name>
    <dbReference type="NCBI Taxonomy" id="2200854"/>
    <lineage>
        <taxon>Bacteria</taxon>
        <taxon>Pseudomonadati</taxon>
        <taxon>Verrucomicrobiota</taxon>
        <taxon>Opitutia</taxon>
        <taxon>Puniceicoccales</taxon>
        <taxon>Puniceicoccales incertae sedis</taxon>
        <taxon>Candidatus Moanibacter</taxon>
    </lineage>
</organism>
<dbReference type="GO" id="GO:0008270">
    <property type="term" value="F:zinc ion binding"/>
    <property type="evidence" value="ECO:0007669"/>
    <property type="project" value="UniProtKB-UniRule"/>
</dbReference>
<dbReference type="HAMAP" id="MF_00972">
    <property type="entry name" value="tRNA_aden_deaminase"/>
    <property type="match status" value="1"/>
</dbReference>
<evidence type="ECO:0000313" key="9">
    <source>
        <dbReference type="Proteomes" id="UP000247465"/>
    </source>
</evidence>
<comment type="cofactor">
    <cofactor evidence="6">
        <name>Zn(2+)</name>
        <dbReference type="ChEBI" id="CHEBI:29105"/>
    </cofactor>
    <text evidence="6">Binds 1 zinc ion per subunit.</text>
</comment>
<dbReference type="PANTHER" id="PTHR11079:SF202">
    <property type="entry name" value="TRNA-SPECIFIC ADENOSINE DEAMINASE"/>
    <property type="match status" value="1"/>
</dbReference>
<evidence type="ECO:0000256" key="6">
    <source>
        <dbReference type="HAMAP-Rule" id="MF_00972"/>
    </source>
</evidence>
<protein>
    <recommendedName>
        <fullName evidence="6">tRNA-specific adenosine deaminase</fullName>
        <ecNumber evidence="6">3.5.4.33</ecNumber>
    </recommendedName>
</protein>